<gene>
    <name evidence="2" type="ORF">LCGC14_2868130</name>
</gene>
<name>A0A0F8Y3Z0_9ZZZZ</name>
<dbReference type="AlphaFoldDB" id="A0A0F8Y3Z0"/>
<dbReference type="InterPro" id="IPR007712">
    <property type="entry name" value="RelE/ParE_toxin"/>
</dbReference>
<dbReference type="InterPro" id="IPR035093">
    <property type="entry name" value="RelE/ParE_toxin_dom_sf"/>
</dbReference>
<keyword evidence="1" id="KW-1277">Toxin-antitoxin system</keyword>
<dbReference type="Pfam" id="PF05016">
    <property type="entry name" value="ParE_toxin"/>
    <property type="match status" value="1"/>
</dbReference>
<dbReference type="Gene3D" id="3.30.2310.20">
    <property type="entry name" value="RelE-like"/>
    <property type="match status" value="1"/>
</dbReference>
<organism evidence="2">
    <name type="scientific">marine sediment metagenome</name>
    <dbReference type="NCBI Taxonomy" id="412755"/>
    <lineage>
        <taxon>unclassified sequences</taxon>
        <taxon>metagenomes</taxon>
        <taxon>ecological metagenomes</taxon>
    </lineage>
</organism>
<accession>A0A0F8Y3Z0</accession>
<evidence type="ECO:0000256" key="1">
    <source>
        <dbReference type="ARBA" id="ARBA00022649"/>
    </source>
</evidence>
<evidence type="ECO:0008006" key="3">
    <source>
        <dbReference type="Google" id="ProtNLM"/>
    </source>
</evidence>
<comment type="caution">
    <text evidence="2">The sequence shown here is derived from an EMBL/GenBank/DDBJ whole genome shotgun (WGS) entry which is preliminary data.</text>
</comment>
<protein>
    <recommendedName>
        <fullName evidence="3">Type II toxin-antitoxin system RelE/ParE family toxin</fullName>
    </recommendedName>
</protein>
<dbReference type="EMBL" id="LAZR01055608">
    <property type="protein sequence ID" value="KKK75998.1"/>
    <property type="molecule type" value="Genomic_DNA"/>
</dbReference>
<evidence type="ECO:0000313" key="2">
    <source>
        <dbReference type="EMBL" id="KKK75998.1"/>
    </source>
</evidence>
<reference evidence="2" key="1">
    <citation type="journal article" date="2015" name="Nature">
        <title>Complex archaea that bridge the gap between prokaryotes and eukaryotes.</title>
        <authorList>
            <person name="Spang A."/>
            <person name="Saw J.H."/>
            <person name="Jorgensen S.L."/>
            <person name="Zaremba-Niedzwiedzka K."/>
            <person name="Martijn J."/>
            <person name="Lind A.E."/>
            <person name="van Eijk R."/>
            <person name="Schleper C."/>
            <person name="Guy L."/>
            <person name="Ettema T.J."/>
        </authorList>
    </citation>
    <scope>NUCLEOTIDE SEQUENCE</scope>
</reference>
<dbReference type="SUPFAM" id="SSF143011">
    <property type="entry name" value="RelE-like"/>
    <property type="match status" value="1"/>
</dbReference>
<proteinExistence type="predicted"/>
<sequence>MQSKYKLHVSDDLADFVRGAHPDLKRKIKSALKRILSDPYSGKSLREELKGLSSYRVGRFRIIYRVASNQIIEIVAIGPRKIIYEVTYRIVKREGQKK</sequence>